<dbReference type="eggNOG" id="ENOG503046E">
    <property type="taxonomic scope" value="Bacteria"/>
</dbReference>
<name>K5B7V4_MYCHD</name>
<proteinExistence type="predicted"/>
<evidence type="ECO:0000313" key="3">
    <source>
        <dbReference type="Proteomes" id="UP000006265"/>
    </source>
</evidence>
<keyword evidence="3" id="KW-1185">Reference proteome</keyword>
<comment type="caution">
    <text evidence="2">The sequence shown here is derived from an EMBL/GenBank/DDBJ whole genome shotgun (WGS) entry which is preliminary data.</text>
</comment>
<sequence length="89" mass="9217">MAAPAARPADEESPPAEPPSAETLPLGSPLVTAAPSQPPLPAGFAMLGLVSLLKLPRAGRDERLLALSGAAVAGWFLLRGRLRRRAATR</sequence>
<protein>
    <submittedName>
        <fullName evidence="2">Uncharacterized protein</fullName>
    </submittedName>
</protein>
<dbReference type="STRING" id="1122247.GCA_000379865_04253"/>
<reference evidence="2 3" key="1">
    <citation type="journal article" date="2012" name="J. Bacteriol.">
        <title>Genome sequence of Mycobacterium hassiacum DSM 44199, a rare source of heat-stable mycobacterial proteins.</title>
        <authorList>
            <person name="Tiago I."/>
            <person name="Maranha A."/>
            <person name="Mendes V."/>
            <person name="Alarico S."/>
            <person name="Moynihan P.J."/>
            <person name="Clarke A.J."/>
            <person name="Macedo-Ribeiro S."/>
            <person name="Pereira P.J."/>
            <person name="Empadinhas N."/>
        </authorList>
    </citation>
    <scope>NUCLEOTIDE SEQUENCE [LARGE SCALE GENOMIC DNA]</scope>
    <source>
        <strain evidence="3">DSM 44199 / CIP 105218 / JCM 12690 / 3849</strain>
    </source>
</reference>
<dbReference type="PATRIC" id="fig|1122247.3.peg.3206"/>
<dbReference type="RefSeq" id="WP_005629513.1">
    <property type="nucleotide sequence ID" value="NZ_AMRA01000095.1"/>
</dbReference>
<evidence type="ECO:0000313" key="2">
    <source>
        <dbReference type="EMBL" id="EKF22603.1"/>
    </source>
</evidence>
<evidence type="ECO:0000256" key="1">
    <source>
        <dbReference type="SAM" id="MobiDB-lite"/>
    </source>
</evidence>
<dbReference type="Proteomes" id="UP000006265">
    <property type="component" value="Unassembled WGS sequence"/>
</dbReference>
<organism evidence="2 3">
    <name type="scientific">Mycolicibacterium hassiacum (strain DSM 44199 / CIP 105218 / JCM 12690 / 3849)</name>
    <name type="common">Mycobacterium hassiacum</name>
    <dbReference type="NCBI Taxonomy" id="1122247"/>
    <lineage>
        <taxon>Bacteria</taxon>
        <taxon>Bacillati</taxon>
        <taxon>Actinomycetota</taxon>
        <taxon>Actinomycetes</taxon>
        <taxon>Mycobacteriales</taxon>
        <taxon>Mycobacteriaceae</taxon>
        <taxon>Mycolicibacterium</taxon>
    </lineage>
</organism>
<dbReference type="EMBL" id="AMRA01000095">
    <property type="protein sequence ID" value="EKF22603.1"/>
    <property type="molecule type" value="Genomic_DNA"/>
</dbReference>
<feature type="region of interest" description="Disordered" evidence="1">
    <location>
        <begin position="1"/>
        <end position="33"/>
    </location>
</feature>
<dbReference type="AlphaFoldDB" id="K5B7V4"/>
<accession>K5B7V4</accession>
<gene>
    <name evidence="2" type="ORF">C731_3343</name>
</gene>